<dbReference type="InterPro" id="IPR058776">
    <property type="entry name" value="KhtT-like_N"/>
</dbReference>
<organism evidence="2 3">
    <name type="scientific">Actinophytocola algeriensis</name>
    <dbReference type="NCBI Taxonomy" id="1768010"/>
    <lineage>
        <taxon>Bacteria</taxon>
        <taxon>Bacillati</taxon>
        <taxon>Actinomycetota</taxon>
        <taxon>Actinomycetes</taxon>
        <taxon>Pseudonocardiales</taxon>
        <taxon>Pseudonocardiaceae</taxon>
    </lineage>
</organism>
<dbReference type="Proteomes" id="UP000520767">
    <property type="component" value="Unassembled WGS sequence"/>
</dbReference>
<dbReference type="AlphaFoldDB" id="A0A7W7Q1D5"/>
<sequence length="96" mass="10453">MDITRATVHGAGAVHHLTTRGGQRLGVLVETERRSLFVFGAEDPDAPAQTIALAQDEADLLADLLHSKPTADRLAELERKIAGATEGQWRRTPRET</sequence>
<evidence type="ECO:0000313" key="2">
    <source>
        <dbReference type="EMBL" id="MBB4905058.1"/>
    </source>
</evidence>
<accession>A0A7W7Q1D5</accession>
<evidence type="ECO:0000313" key="3">
    <source>
        <dbReference type="Proteomes" id="UP000520767"/>
    </source>
</evidence>
<dbReference type="EMBL" id="JACHJQ010000002">
    <property type="protein sequence ID" value="MBB4905058.1"/>
    <property type="molecule type" value="Genomic_DNA"/>
</dbReference>
<gene>
    <name evidence="2" type="ORF">FHR82_001275</name>
</gene>
<keyword evidence="3" id="KW-1185">Reference proteome</keyword>
<reference evidence="2 3" key="1">
    <citation type="submission" date="2020-08" db="EMBL/GenBank/DDBJ databases">
        <title>Genomic Encyclopedia of Type Strains, Phase III (KMG-III): the genomes of soil and plant-associated and newly described type strains.</title>
        <authorList>
            <person name="Whitman W."/>
        </authorList>
    </citation>
    <scope>NUCLEOTIDE SEQUENCE [LARGE SCALE GENOMIC DNA]</scope>
    <source>
        <strain evidence="2 3">CECT 8960</strain>
    </source>
</reference>
<feature type="domain" description="Potassium/proton antiporter subunit KhtT-like N-terminal" evidence="1">
    <location>
        <begin position="1"/>
        <end position="68"/>
    </location>
</feature>
<proteinExistence type="predicted"/>
<name>A0A7W7Q1D5_9PSEU</name>
<comment type="caution">
    <text evidence="2">The sequence shown here is derived from an EMBL/GenBank/DDBJ whole genome shotgun (WGS) entry which is preliminary data.</text>
</comment>
<evidence type="ECO:0000259" key="1">
    <source>
        <dbReference type="Pfam" id="PF25991"/>
    </source>
</evidence>
<protein>
    <submittedName>
        <fullName evidence="2">TrkA domain protein</fullName>
    </submittedName>
</protein>
<dbReference type="Pfam" id="PF25991">
    <property type="entry name" value="KhtT_N"/>
    <property type="match status" value="1"/>
</dbReference>
<dbReference type="RefSeq" id="WP_184809356.1">
    <property type="nucleotide sequence ID" value="NZ_JACHJQ010000002.1"/>
</dbReference>